<gene>
    <name evidence="3" type="ORF">AAAT05_09310</name>
</gene>
<sequence>MWRSPSAPDERFAIDNDFADKRVVTFCASTSSGLGQRSQLLAQAAGSGEWQDGQRFSSEASEDEVRTWAKTL</sequence>
<keyword evidence="4" id="KW-1185">Reference proteome</keyword>
<evidence type="ECO:0000259" key="2">
    <source>
        <dbReference type="Pfam" id="PF12682"/>
    </source>
</evidence>
<feature type="compositionally biased region" description="Basic and acidic residues" evidence="1">
    <location>
        <begin position="63"/>
        <end position="72"/>
    </location>
</feature>
<reference evidence="3 4" key="1">
    <citation type="submission" date="2024-04" db="EMBL/GenBank/DDBJ databases">
        <title>Human intestinal bacterial collection.</title>
        <authorList>
            <person name="Pauvert C."/>
            <person name="Hitch T.C.A."/>
            <person name="Clavel T."/>
        </authorList>
    </citation>
    <scope>NUCLEOTIDE SEQUENCE [LARGE SCALE GENOMIC DNA]</scope>
    <source>
        <strain evidence="3 4">CLA-AA-H197</strain>
    </source>
</reference>
<feature type="region of interest" description="Disordered" evidence="1">
    <location>
        <begin position="45"/>
        <end position="72"/>
    </location>
</feature>
<name>A0ABV1II11_9ACTN</name>
<dbReference type="EMBL" id="JBBNGS010000023">
    <property type="protein sequence ID" value="MEQ2638534.1"/>
    <property type="molecule type" value="Genomic_DNA"/>
</dbReference>
<dbReference type="Pfam" id="PF12682">
    <property type="entry name" value="Flavodoxin_4"/>
    <property type="match status" value="1"/>
</dbReference>
<dbReference type="RefSeq" id="WP_349183219.1">
    <property type="nucleotide sequence ID" value="NZ_JBBNGS010000023.1"/>
</dbReference>
<proteinExistence type="predicted"/>
<evidence type="ECO:0000313" key="4">
    <source>
        <dbReference type="Proteomes" id="UP001478817"/>
    </source>
</evidence>
<dbReference type="InterPro" id="IPR008254">
    <property type="entry name" value="Flavodoxin/NO_synth"/>
</dbReference>
<comment type="caution">
    <text evidence="3">The sequence shown here is derived from an EMBL/GenBank/DDBJ whole genome shotgun (WGS) entry which is preliminary data.</text>
</comment>
<accession>A0ABV1II11</accession>
<dbReference type="Gene3D" id="3.40.50.360">
    <property type="match status" value="1"/>
</dbReference>
<evidence type="ECO:0000313" key="3">
    <source>
        <dbReference type="EMBL" id="MEQ2638534.1"/>
    </source>
</evidence>
<evidence type="ECO:0000256" key="1">
    <source>
        <dbReference type="SAM" id="MobiDB-lite"/>
    </source>
</evidence>
<dbReference type="Proteomes" id="UP001478817">
    <property type="component" value="Unassembled WGS sequence"/>
</dbReference>
<organism evidence="3 4">
    <name type="scientific">Paratractidigestivibacter faecalis</name>
    <dbReference type="NCBI Taxonomy" id="2292441"/>
    <lineage>
        <taxon>Bacteria</taxon>
        <taxon>Bacillati</taxon>
        <taxon>Actinomycetota</taxon>
        <taxon>Coriobacteriia</taxon>
        <taxon>Coriobacteriales</taxon>
        <taxon>Atopobiaceae</taxon>
        <taxon>Paratractidigestivibacter</taxon>
    </lineage>
</organism>
<dbReference type="InterPro" id="IPR029039">
    <property type="entry name" value="Flavoprotein-like_sf"/>
</dbReference>
<protein>
    <submittedName>
        <fullName evidence="3">Flavodoxin</fullName>
    </submittedName>
</protein>
<feature type="domain" description="Flavodoxin-like" evidence="2">
    <location>
        <begin position="15"/>
        <end position="71"/>
    </location>
</feature>